<name>A0ABP5NS95_9MICC</name>
<dbReference type="RefSeq" id="WP_344300621.1">
    <property type="nucleotide sequence ID" value="NZ_BAAAQW010000010.1"/>
</dbReference>
<dbReference type="Proteomes" id="UP001500432">
    <property type="component" value="Unassembled WGS sequence"/>
</dbReference>
<comment type="caution">
    <text evidence="1">The sequence shown here is derived from an EMBL/GenBank/DDBJ whole genome shotgun (WGS) entry which is preliminary data.</text>
</comment>
<evidence type="ECO:0000313" key="2">
    <source>
        <dbReference type="Proteomes" id="UP001500432"/>
    </source>
</evidence>
<dbReference type="EMBL" id="BAAAQW010000010">
    <property type="protein sequence ID" value="GAA2202344.1"/>
    <property type="molecule type" value="Genomic_DNA"/>
</dbReference>
<reference evidence="2" key="1">
    <citation type="journal article" date="2019" name="Int. J. Syst. Evol. Microbiol.">
        <title>The Global Catalogue of Microorganisms (GCM) 10K type strain sequencing project: providing services to taxonomists for standard genome sequencing and annotation.</title>
        <authorList>
            <consortium name="The Broad Institute Genomics Platform"/>
            <consortium name="The Broad Institute Genome Sequencing Center for Infectious Disease"/>
            <person name="Wu L."/>
            <person name="Ma J."/>
        </authorList>
    </citation>
    <scope>NUCLEOTIDE SEQUENCE [LARGE SCALE GENOMIC DNA]</scope>
    <source>
        <strain evidence="2">JCM 16034</strain>
    </source>
</reference>
<proteinExistence type="predicted"/>
<protein>
    <submittedName>
        <fullName evidence="1">Uncharacterized protein</fullName>
    </submittedName>
</protein>
<sequence length="79" mass="8373">MSTAAVIASPQRTHPKAASHRPLHLAADACRDCGHALAQFEEHRCADCEDLSLHMECRDCGRILADADLEAGACASCLG</sequence>
<accession>A0ABP5NS95</accession>
<organism evidence="1 2">
    <name type="scientific">Sinomonas flava</name>
    <dbReference type="NCBI Taxonomy" id="496857"/>
    <lineage>
        <taxon>Bacteria</taxon>
        <taxon>Bacillati</taxon>
        <taxon>Actinomycetota</taxon>
        <taxon>Actinomycetes</taxon>
        <taxon>Micrococcales</taxon>
        <taxon>Micrococcaceae</taxon>
        <taxon>Sinomonas</taxon>
    </lineage>
</organism>
<evidence type="ECO:0000313" key="1">
    <source>
        <dbReference type="EMBL" id="GAA2202344.1"/>
    </source>
</evidence>
<gene>
    <name evidence="1" type="ORF">GCM10009849_30400</name>
</gene>
<keyword evidence="2" id="KW-1185">Reference proteome</keyword>